<dbReference type="EMBL" id="JACHVB010000013">
    <property type="protein sequence ID" value="MBC2593484.1"/>
    <property type="molecule type" value="Genomic_DNA"/>
</dbReference>
<evidence type="ECO:0000313" key="6">
    <source>
        <dbReference type="EMBL" id="MBC2593484.1"/>
    </source>
</evidence>
<dbReference type="PANTHER" id="PTHR12128:SF66">
    <property type="entry name" value="4-HYDROXY-2-OXOGLUTARATE ALDOLASE, MITOCHONDRIAL"/>
    <property type="match status" value="1"/>
</dbReference>
<dbReference type="SMART" id="SM01130">
    <property type="entry name" value="DHDPS"/>
    <property type="match status" value="1"/>
</dbReference>
<evidence type="ECO:0000256" key="3">
    <source>
        <dbReference type="PIRNR" id="PIRNR001365"/>
    </source>
</evidence>
<comment type="caution">
    <text evidence="6">The sequence shown here is derived from an EMBL/GenBank/DDBJ whole genome shotgun (WGS) entry which is preliminary data.</text>
</comment>
<dbReference type="Pfam" id="PF00701">
    <property type="entry name" value="DHDPS"/>
    <property type="match status" value="1"/>
</dbReference>
<evidence type="ECO:0000256" key="4">
    <source>
        <dbReference type="PIRSR" id="PIRSR001365-1"/>
    </source>
</evidence>
<dbReference type="CDD" id="cd00408">
    <property type="entry name" value="DHDPS-like"/>
    <property type="match status" value="1"/>
</dbReference>
<reference evidence="6 7" key="1">
    <citation type="submission" date="2020-07" db="EMBL/GenBank/DDBJ databases">
        <authorList>
            <person name="Feng X."/>
        </authorList>
    </citation>
    <scope>NUCLEOTIDE SEQUENCE [LARGE SCALE GENOMIC DNA]</scope>
    <source>
        <strain evidence="6 7">JCM31066</strain>
    </source>
</reference>
<sequence>METEYRNDTPRGKLVAAMVTPFTKEGSVDVGSTVRLAGWLRSEGVDELFVVGSTGELALLDEKDRLAVIEATRQASGTGTVYAGVSGMGYRHAIRNAKAAYQAGADAVVLMSPFFLALDEEQLVCYCTAVADASPCPVLLYHHLRMPSPFSVPVLKELVRHPNIHGLKDTNGGDSERCEEVLSAAYESGRPDFQFFQGVESLVLRSMRAGATGCVVAQACIAPGLFRSLLDAWGRGDIQMAEAFQERITSLWGVFSEPGVRQSFFHFLRTLKLPLQQWGVIAGADCSLPGVRYAEEFDARIAAFIEAHLPHIPKS</sequence>
<gene>
    <name evidence="6" type="ORF">H5P28_04340</name>
</gene>
<feature type="active site" description="Proton donor/acceptor" evidence="4">
    <location>
        <position position="141"/>
    </location>
</feature>
<evidence type="ECO:0000256" key="2">
    <source>
        <dbReference type="ARBA" id="ARBA00023239"/>
    </source>
</evidence>
<dbReference type="InterPro" id="IPR013785">
    <property type="entry name" value="Aldolase_TIM"/>
</dbReference>
<accession>A0A842HD64</accession>
<proteinExistence type="inferred from homology"/>
<keyword evidence="7" id="KW-1185">Reference proteome</keyword>
<protein>
    <submittedName>
        <fullName evidence="6">Dihydrodipicolinate synthase family protein</fullName>
    </submittedName>
</protein>
<evidence type="ECO:0000256" key="1">
    <source>
        <dbReference type="ARBA" id="ARBA00007592"/>
    </source>
</evidence>
<keyword evidence="2 3" id="KW-0456">Lyase</keyword>
<dbReference type="AlphaFoldDB" id="A0A842HD64"/>
<feature type="active site" description="Schiff-base intermediate with substrate" evidence="4">
    <location>
        <position position="168"/>
    </location>
</feature>
<dbReference type="Gene3D" id="3.20.20.70">
    <property type="entry name" value="Aldolase class I"/>
    <property type="match status" value="1"/>
</dbReference>
<dbReference type="SUPFAM" id="SSF51569">
    <property type="entry name" value="Aldolase"/>
    <property type="match status" value="1"/>
</dbReference>
<organism evidence="6 7">
    <name type="scientific">Ruficoccus amylovorans</name>
    <dbReference type="NCBI Taxonomy" id="1804625"/>
    <lineage>
        <taxon>Bacteria</taxon>
        <taxon>Pseudomonadati</taxon>
        <taxon>Verrucomicrobiota</taxon>
        <taxon>Opitutia</taxon>
        <taxon>Puniceicoccales</taxon>
        <taxon>Cerasicoccaceae</taxon>
        <taxon>Ruficoccus</taxon>
    </lineage>
</organism>
<dbReference type="PANTHER" id="PTHR12128">
    <property type="entry name" value="DIHYDRODIPICOLINATE SYNTHASE"/>
    <property type="match status" value="1"/>
</dbReference>
<comment type="similarity">
    <text evidence="1 3">Belongs to the DapA family.</text>
</comment>
<dbReference type="PIRSF" id="PIRSF001365">
    <property type="entry name" value="DHDPS"/>
    <property type="match status" value="1"/>
</dbReference>
<dbReference type="GO" id="GO:0008840">
    <property type="term" value="F:4-hydroxy-tetrahydrodipicolinate synthase activity"/>
    <property type="evidence" value="ECO:0007669"/>
    <property type="project" value="TreeGrafter"/>
</dbReference>
<dbReference type="InterPro" id="IPR002220">
    <property type="entry name" value="DapA-like"/>
</dbReference>
<evidence type="ECO:0000313" key="7">
    <source>
        <dbReference type="Proteomes" id="UP000546464"/>
    </source>
</evidence>
<dbReference type="RefSeq" id="WP_185674486.1">
    <property type="nucleotide sequence ID" value="NZ_JACHVB010000013.1"/>
</dbReference>
<evidence type="ECO:0000256" key="5">
    <source>
        <dbReference type="PIRSR" id="PIRSR001365-2"/>
    </source>
</evidence>
<dbReference type="Proteomes" id="UP000546464">
    <property type="component" value="Unassembled WGS sequence"/>
</dbReference>
<name>A0A842HD64_9BACT</name>
<feature type="binding site" evidence="5">
    <location>
        <position position="215"/>
    </location>
    <ligand>
        <name>pyruvate</name>
        <dbReference type="ChEBI" id="CHEBI:15361"/>
    </ligand>
</feature>
<feature type="binding site" evidence="5">
    <location>
        <position position="54"/>
    </location>
    <ligand>
        <name>pyruvate</name>
        <dbReference type="ChEBI" id="CHEBI:15361"/>
    </ligand>
</feature>